<dbReference type="InterPro" id="IPR002933">
    <property type="entry name" value="Peptidase_M20"/>
</dbReference>
<dbReference type="Proteomes" id="UP000641206">
    <property type="component" value="Unassembled WGS sequence"/>
</dbReference>
<evidence type="ECO:0000313" key="2">
    <source>
        <dbReference type="EMBL" id="GGP12028.1"/>
    </source>
</evidence>
<gene>
    <name evidence="2" type="ORF">GCM10011346_26390</name>
</gene>
<keyword evidence="3" id="KW-1185">Reference proteome</keyword>
<dbReference type="Gene3D" id="3.30.70.360">
    <property type="match status" value="1"/>
</dbReference>
<dbReference type="InterPro" id="IPR017439">
    <property type="entry name" value="Amidohydrolase"/>
</dbReference>
<dbReference type="SUPFAM" id="SSF53187">
    <property type="entry name" value="Zn-dependent exopeptidases"/>
    <property type="match status" value="1"/>
</dbReference>
<dbReference type="EMBL" id="BMLW01000007">
    <property type="protein sequence ID" value="GGP12028.1"/>
    <property type="molecule type" value="Genomic_DNA"/>
</dbReference>
<dbReference type="PIRSF" id="PIRSF005962">
    <property type="entry name" value="Pept_M20D_amidohydro"/>
    <property type="match status" value="1"/>
</dbReference>
<organism evidence="2 3">
    <name type="scientific">Oceanobacillus neutriphilus</name>
    <dbReference type="NCBI Taxonomy" id="531815"/>
    <lineage>
        <taxon>Bacteria</taxon>
        <taxon>Bacillati</taxon>
        <taxon>Bacillota</taxon>
        <taxon>Bacilli</taxon>
        <taxon>Bacillales</taxon>
        <taxon>Bacillaceae</taxon>
        <taxon>Oceanobacillus</taxon>
    </lineage>
</organism>
<reference evidence="3" key="1">
    <citation type="journal article" date="2019" name="Int. J. Syst. Evol. Microbiol.">
        <title>The Global Catalogue of Microorganisms (GCM) 10K type strain sequencing project: providing services to taxonomists for standard genome sequencing and annotation.</title>
        <authorList>
            <consortium name="The Broad Institute Genomics Platform"/>
            <consortium name="The Broad Institute Genome Sequencing Center for Infectious Disease"/>
            <person name="Wu L."/>
            <person name="Ma J."/>
        </authorList>
    </citation>
    <scope>NUCLEOTIDE SEQUENCE [LARGE SCALE GENOMIC DNA]</scope>
    <source>
        <strain evidence="3">CGMCC 1.7693</strain>
    </source>
</reference>
<dbReference type="InterPro" id="IPR011650">
    <property type="entry name" value="Peptidase_M20_dimer"/>
</dbReference>
<accession>A0ABQ2NW19</accession>
<proteinExistence type="predicted"/>
<sequence>MSVRTDIVGDVIKFRRLLHENPELSDKEFETSKRIQEELDRYGISYTTGYAGTGVLGVIEGAHPGKTVGLRADIDALPIEEISGESFSSKNPGVMHACGHDAHTAMLIGTARSLVDRKDEIYGKILLIFQPAEEKSPTGGSKQMMEDGVFDVHEPDVLIAQHVWPGLPVGTFGVMAGPIMGNSDRFKLTIKGSGGHASMPHDTVDAIIVANQVINALQTITSRNADPFEPAVVTVGKITAGTQHNVIAETAEILGTVRTQSNKTKHMIKQRFVEIVKNVSAAMGAEVEIEYLDGYPATINTPEWAEQIRKTVTGLYGEEAAPPLNPSLAGEDFSRFLQKYPGVYYWLGSSVGEGQKPLHNPAFRFNEDAVEYGVTVMTQGAIDTLHTLKEEAE</sequence>
<dbReference type="InterPro" id="IPR036264">
    <property type="entry name" value="Bact_exopeptidase_dim_dom"/>
</dbReference>
<protein>
    <submittedName>
        <fullName evidence="2">Peptidase M20</fullName>
    </submittedName>
</protein>
<dbReference type="RefSeq" id="WP_188734833.1">
    <property type="nucleotide sequence ID" value="NZ_BMLW01000007.1"/>
</dbReference>
<dbReference type="Gene3D" id="3.40.630.10">
    <property type="entry name" value="Zn peptidases"/>
    <property type="match status" value="1"/>
</dbReference>
<evidence type="ECO:0000259" key="1">
    <source>
        <dbReference type="Pfam" id="PF07687"/>
    </source>
</evidence>
<dbReference type="PANTHER" id="PTHR11014:SF63">
    <property type="entry name" value="METALLOPEPTIDASE, PUTATIVE (AFU_ORTHOLOGUE AFUA_6G09600)-RELATED"/>
    <property type="match status" value="1"/>
</dbReference>
<dbReference type="CDD" id="cd03886">
    <property type="entry name" value="M20_Acy1"/>
    <property type="match status" value="1"/>
</dbReference>
<dbReference type="PANTHER" id="PTHR11014">
    <property type="entry name" value="PEPTIDASE M20 FAMILY MEMBER"/>
    <property type="match status" value="1"/>
</dbReference>
<dbReference type="NCBIfam" id="TIGR01891">
    <property type="entry name" value="amidohydrolases"/>
    <property type="match status" value="1"/>
</dbReference>
<dbReference type="Pfam" id="PF07687">
    <property type="entry name" value="M20_dimer"/>
    <property type="match status" value="1"/>
</dbReference>
<dbReference type="SUPFAM" id="SSF55031">
    <property type="entry name" value="Bacterial exopeptidase dimerisation domain"/>
    <property type="match status" value="1"/>
</dbReference>
<dbReference type="Pfam" id="PF01546">
    <property type="entry name" value="Peptidase_M20"/>
    <property type="match status" value="1"/>
</dbReference>
<feature type="domain" description="Peptidase M20 dimerisation" evidence="1">
    <location>
        <begin position="183"/>
        <end position="280"/>
    </location>
</feature>
<comment type="caution">
    <text evidence="2">The sequence shown here is derived from an EMBL/GenBank/DDBJ whole genome shotgun (WGS) entry which is preliminary data.</text>
</comment>
<evidence type="ECO:0000313" key="3">
    <source>
        <dbReference type="Proteomes" id="UP000641206"/>
    </source>
</evidence>
<name>A0ABQ2NW19_9BACI</name>